<dbReference type="Pfam" id="PF01243">
    <property type="entry name" value="PNPOx_N"/>
    <property type="match status" value="1"/>
</dbReference>
<gene>
    <name evidence="3" type="ORF">LL038_07235</name>
</gene>
<dbReference type="PANTHER" id="PTHR35176">
    <property type="entry name" value="HEME OXYGENASE HI_0854-RELATED"/>
    <property type="match status" value="1"/>
</dbReference>
<dbReference type="InterPro" id="IPR011576">
    <property type="entry name" value="Pyridox_Oxase_N"/>
</dbReference>
<feature type="domain" description="Pyridoxamine 5'-phosphate oxidase N-terminal" evidence="2">
    <location>
        <begin position="12"/>
        <end position="136"/>
    </location>
</feature>
<name>A0AA47ENU6_9CLOT</name>
<protein>
    <submittedName>
        <fullName evidence="3">Pyridoxamine 5'-phosphate oxidase family protein</fullName>
    </submittedName>
</protein>
<sequence length="150" mass="16807">MSNIINDSEWYIERSQLGILATTGKDNIPQVRVIRGFANDGVNLYFTTNKDTEKVRNINENPNVTLFFQNEGQDFGSFTNLSITGIAKVIDNREELNKAVDAISVRYPGLKKVADDNELDISGTLIYKIDAKSVKFLDCEKSEIAEVVNL</sequence>
<dbReference type="EMBL" id="CP086239">
    <property type="protein sequence ID" value="WAG62028.1"/>
    <property type="molecule type" value="Genomic_DNA"/>
</dbReference>
<dbReference type="GO" id="GO:0016627">
    <property type="term" value="F:oxidoreductase activity, acting on the CH-CH group of donors"/>
    <property type="evidence" value="ECO:0007669"/>
    <property type="project" value="TreeGrafter"/>
</dbReference>
<evidence type="ECO:0000256" key="1">
    <source>
        <dbReference type="ARBA" id="ARBA00023002"/>
    </source>
</evidence>
<proteinExistence type="predicted"/>
<keyword evidence="1" id="KW-0560">Oxidoreductase</keyword>
<evidence type="ECO:0000313" key="3">
    <source>
        <dbReference type="EMBL" id="WAG62028.1"/>
    </source>
</evidence>
<dbReference type="AlphaFoldDB" id="A0AA47ENU6"/>
<evidence type="ECO:0000313" key="4">
    <source>
        <dbReference type="Proteomes" id="UP001164733"/>
    </source>
</evidence>
<dbReference type="InterPro" id="IPR052019">
    <property type="entry name" value="F420H2_bilvrd_red/Heme_oxyg"/>
</dbReference>
<reference evidence="3" key="1">
    <citation type="submission" date="2021-11" db="EMBL/GenBank/DDBJ databases">
        <title>Clostridia strains as spoilage organisms.</title>
        <authorList>
            <person name="Wambui J."/>
            <person name="Stevens M.J.A."/>
            <person name="Stephan R."/>
        </authorList>
    </citation>
    <scope>NUCLEOTIDE SEQUENCE</scope>
    <source>
        <strain evidence="3">CF009</strain>
    </source>
</reference>
<dbReference type="GO" id="GO:0005829">
    <property type="term" value="C:cytosol"/>
    <property type="evidence" value="ECO:0007669"/>
    <property type="project" value="TreeGrafter"/>
</dbReference>
<dbReference type="PANTHER" id="PTHR35176:SF6">
    <property type="entry name" value="HEME OXYGENASE HI_0854-RELATED"/>
    <property type="match status" value="1"/>
</dbReference>
<dbReference type="Proteomes" id="UP001164733">
    <property type="component" value="Chromosome"/>
</dbReference>
<accession>A0AA47ENU6</accession>
<organism evidence="3 4">
    <name type="scientific">Clostridium estertheticum</name>
    <dbReference type="NCBI Taxonomy" id="238834"/>
    <lineage>
        <taxon>Bacteria</taxon>
        <taxon>Bacillati</taxon>
        <taxon>Bacillota</taxon>
        <taxon>Clostridia</taxon>
        <taxon>Eubacteriales</taxon>
        <taxon>Clostridiaceae</taxon>
        <taxon>Clostridium</taxon>
    </lineage>
</organism>
<evidence type="ECO:0000259" key="2">
    <source>
        <dbReference type="Pfam" id="PF01243"/>
    </source>
</evidence>
<dbReference type="RefSeq" id="WP_216121220.1">
    <property type="nucleotide sequence ID" value="NZ_CP086239.1"/>
</dbReference>
<dbReference type="GO" id="GO:0070967">
    <property type="term" value="F:coenzyme F420 binding"/>
    <property type="evidence" value="ECO:0007669"/>
    <property type="project" value="TreeGrafter"/>
</dbReference>